<comment type="caution">
    <text evidence="1">The sequence shown here is derived from an EMBL/GenBank/DDBJ whole genome shotgun (WGS) entry which is preliminary data.</text>
</comment>
<accession>A0A0F9A8T0</accession>
<sequence length="21" mass="2431">MAELDQLNVATRRFIRTDPAL</sequence>
<name>A0A0F9A8T0_9ZZZZ</name>
<evidence type="ECO:0000313" key="1">
    <source>
        <dbReference type="EMBL" id="KKK74909.1"/>
    </source>
</evidence>
<dbReference type="EMBL" id="LAZR01056099">
    <property type="protein sequence ID" value="KKK74909.1"/>
    <property type="molecule type" value="Genomic_DNA"/>
</dbReference>
<gene>
    <name evidence="1" type="ORF">LCGC14_2879060</name>
</gene>
<reference evidence="1" key="1">
    <citation type="journal article" date="2015" name="Nature">
        <title>Complex archaea that bridge the gap between prokaryotes and eukaryotes.</title>
        <authorList>
            <person name="Spang A."/>
            <person name="Saw J.H."/>
            <person name="Jorgensen S.L."/>
            <person name="Zaremba-Niedzwiedzka K."/>
            <person name="Martijn J."/>
            <person name="Lind A.E."/>
            <person name="van Eijk R."/>
            <person name="Schleper C."/>
            <person name="Guy L."/>
            <person name="Ettema T.J."/>
        </authorList>
    </citation>
    <scope>NUCLEOTIDE SEQUENCE</scope>
</reference>
<organism evidence="1">
    <name type="scientific">marine sediment metagenome</name>
    <dbReference type="NCBI Taxonomy" id="412755"/>
    <lineage>
        <taxon>unclassified sequences</taxon>
        <taxon>metagenomes</taxon>
        <taxon>ecological metagenomes</taxon>
    </lineage>
</organism>
<protein>
    <submittedName>
        <fullName evidence="1">Uncharacterized protein</fullName>
    </submittedName>
</protein>
<proteinExistence type="predicted"/>
<dbReference type="AlphaFoldDB" id="A0A0F9A8T0"/>
<feature type="non-terminal residue" evidence="1">
    <location>
        <position position="21"/>
    </location>
</feature>